<dbReference type="Proteomes" id="UP000671908">
    <property type="component" value="Chromosome"/>
</dbReference>
<evidence type="ECO:0000256" key="3">
    <source>
        <dbReference type="ARBA" id="ARBA00023052"/>
    </source>
</evidence>
<dbReference type="PANTHER" id="PTHR47514">
    <property type="entry name" value="TRANSKETOLASE N-TERMINAL SECTION-RELATED"/>
    <property type="match status" value="1"/>
</dbReference>
<evidence type="ECO:0000313" key="8">
    <source>
        <dbReference type="Proteomes" id="UP000671995"/>
    </source>
</evidence>
<proteinExistence type="inferred from homology"/>
<evidence type="ECO:0000256" key="2">
    <source>
        <dbReference type="ARBA" id="ARBA00007131"/>
    </source>
</evidence>
<dbReference type="EMBL" id="CP054257">
    <property type="protein sequence ID" value="QTQ12465.1"/>
    <property type="molecule type" value="Genomic_DNA"/>
</dbReference>
<dbReference type="Pfam" id="PF00456">
    <property type="entry name" value="Transketolase_N"/>
    <property type="match status" value="1"/>
</dbReference>
<dbReference type="InterPro" id="IPR005474">
    <property type="entry name" value="Transketolase_N"/>
</dbReference>
<dbReference type="AlphaFoldDB" id="A0A975ID08"/>
<protein>
    <submittedName>
        <fullName evidence="5">Transketolase</fullName>
    </submittedName>
</protein>
<reference evidence="5 7" key="2">
    <citation type="journal article" date="2021" name="Microbiol. Resour. Announc.">
        <title>Complete Genome Sequences of Three Human Oral Treponema parvum Isolates.</title>
        <authorList>
            <person name="Zeng H."/>
            <person name="Watt R.M."/>
        </authorList>
    </citation>
    <scope>NUCLEOTIDE SEQUENCE</scope>
    <source>
        <strain evidence="6 7">ATCC 700770</strain>
        <strain evidence="5">ATCC 700773</strain>
    </source>
</reference>
<dbReference type="Proteomes" id="UP000671995">
    <property type="component" value="Chromosome"/>
</dbReference>
<evidence type="ECO:0000313" key="6">
    <source>
        <dbReference type="EMBL" id="QTQ13317.1"/>
    </source>
</evidence>
<dbReference type="InterPro" id="IPR029061">
    <property type="entry name" value="THDP-binding"/>
</dbReference>
<evidence type="ECO:0000313" key="5">
    <source>
        <dbReference type="EMBL" id="QTQ12465.1"/>
    </source>
</evidence>
<evidence type="ECO:0000259" key="4">
    <source>
        <dbReference type="Pfam" id="PF00456"/>
    </source>
</evidence>
<keyword evidence="7" id="KW-1185">Reference proteome</keyword>
<dbReference type="PANTHER" id="PTHR47514:SF1">
    <property type="entry name" value="TRANSKETOLASE N-TERMINAL SECTION-RELATED"/>
    <property type="match status" value="1"/>
</dbReference>
<dbReference type="CDD" id="cd02012">
    <property type="entry name" value="TPP_TK"/>
    <property type="match status" value="1"/>
</dbReference>
<name>A0A975ID08_9SPIR</name>
<dbReference type="EMBL" id="CP054142">
    <property type="protein sequence ID" value="QTQ13317.1"/>
    <property type="molecule type" value="Genomic_DNA"/>
</dbReference>
<keyword evidence="3" id="KW-0786">Thiamine pyrophosphate</keyword>
<dbReference type="KEGG" id="tpav:HRQ91_01955"/>
<dbReference type="RefSeq" id="WP_210117177.1">
    <property type="nucleotide sequence ID" value="NZ_CP054142.1"/>
</dbReference>
<reference evidence="5" key="1">
    <citation type="submission" date="2020-05" db="EMBL/GenBank/DDBJ databases">
        <authorList>
            <person name="Zeng H."/>
            <person name="Chan Y.K."/>
            <person name="Watt R.M."/>
        </authorList>
    </citation>
    <scope>NUCLEOTIDE SEQUENCE</scope>
    <source>
        <strain evidence="6">ATCC 700770</strain>
        <strain evidence="5">ATCC 700773</strain>
    </source>
</reference>
<evidence type="ECO:0000313" key="7">
    <source>
        <dbReference type="Proteomes" id="UP000671908"/>
    </source>
</evidence>
<organism evidence="5 8">
    <name type="scientific">Treponema parvum</name>
    <dbReference type="NCBI Taxonomy" id="138851"/>
    <lineage>
        <taxon>Bacteria</taxon>
        <taxon>Pseudomonadati</taxon>
        <taxon>Spirochaetota</taxon>
        <taxon>Spirochaetia</taxon>
        <taxon>Spirochaetales</taxon>
        <taxon>Treponemataceae</taxon>
        <taxon>Treponema</taxon>
    </lineage>
</organism>
<comment type="cofactor">
    <cofactor evidence="1">
        <name>thiamine diphosphate</name>
        <dbReference type="ChEBI" id="CHEBI:58937"/>
    </cofactor>
</comment>
<evidence type="ECO:0000256" key="1">
    <source>
        <dbReference type="ARBA" id="ARBA00001964"/>
    </source>
</evidence>
<feature type="domain" description="Transketolase N-terminal" evidence="4">
    <location>
        <begin position="19"/>
        <end position="274"/>
    </location>
</feature>
<accession>A0A975ID08</accession>
<dbReference type="Gene3D" id="3.40.50.970">
    <property type="match status" value="1"/>
</dbReference>
<gene>
    <name evidence="5" type="ORF">HRI96_09820</name>
    <name evidence="6" type="ORF">HRQ91_01955</name>
</gene>
<comment type="similarity">
    <text evidence="2">Belongs to the transketolase family.</text>
</comment>
<sequence length="283" mass="30967">MKYDAKRIKDLKRMAVRLREDIVEMIPPGKIGHLGGSCSAADIVTVLYFDRMKGLDPKNPKAPQRDRLILSKGHAVLVQYAGLSELGYFGREELLKVKTLGGMLQGHPDIDKTPGLEAVTGSLGQGLSVSQGIAMALKLDKNPAKVFCICGDGELAEGQIWEAAMSAAAYKLDNLCVFIDRNKVQATGPIDEILPVDNLKEKWTAFGWHVIEIDGHDISQILDAVFEADKTFGVPTMIIANTVKGKGFPFAEGKAQFHNAALNEEQFAQCKKDIEAMKKELEV</sequence>
<dbReference type="SUPFAM" id="SSF52518">
    <property type="entry name" value="Thiamin diphosphate-binding fold (THDP-binding)"/>
    <property type="match status" value="1"/>
</dbReference>